<evidence type="ECO:0000256" key="1">
    <source>
        <dbReference type="ARBA" id="ARBA00023125"/>
    </source>
</evidence>
<dbReference type="InterPro" id="IPR010982">
    <property type="entry name" value="Lambda_DNA-bd_dom_sf"/>
</dbReference>
<feature type="compositionally biased region" description="Polar residues" evidence="2">
    <location>
        <begin position="15"/>
        <end position="36"/>
    </location>
</feature>
<evidence type="ECO:0000313" key="4">
    <source>
        <dbReference type="EMBL" id="MFG1252880.1"/>
    </source>
</evidence>
<dbReference type="RefSeq" id="WP_394007597.1">
    <property type="nucleotide sequence ID" value="NZ_JBAFUR010000002.1"/>
</dbReference>
<organism evidence="4 5">
    <name type="scientific">Xanthobacter aminoxidans</name>
    <dbReference type="NCBI Taxonomy" id="186280"/>
    <lineage>
        <taxon>Bacteria</taxon>
        <taxon>Pseudomonadati</taxon>
        <taxon>Pseudomonadota</taxon>
        <taxon>Alphaproteobacteria</taxon>
        <taxon>Hyphomicrobiales</taxon>
        <taxon>Xanthobacteraceae</taxon>
        <taxon>Xanthobacter</taxon>
    </lineage>
</organism>
<dbReference type="InterPro" id="IPR011051">
    <property type="entry name" value="RmlC_Cupin_sf"/>
</dbReference>
<proteinExistence type="predicted"/>
<dbReference type="Pfam" id="PF13560">
    <property type="entry name" value="HTH_31"/>
    <property type="match status" value="1"/>
</dbReference>
<evidence type="ECO:0000256" key="2">
    <source>
        <dbReference type="SAM" id="MobiDB-lite"/>
    </source>
</evidence>
<feature type="domain" description="HTH cro/C1-type" evidence="3">
    <location>
        <begin position="80"/>
        <end position="134"/>
    </location>
</feature>
<dbReference type="PANTHER" id="PTHR46797">
    <property type="entry name" value="HTH-TYPE TRANSCRIPTIONAL REGULATOR"/>
    <property type="match status" value="1"/>
</dbReference>
<comment type="caution">
    <text evidence="4">The sequence shown here is derived from an EMBL/GenBank/DDBJ whole genome shotgun (WGS) entry which is preliminary data.</text>
</comment>
<dbReference type="Gene3D" id="1.10.260.40">
    <property type="entry name" value="lambda repressor-like DNA-binding domains"/>
    <property type="match status" value="1"/>
</dbReference>
<dbReference type="SUPFAM" id="SSF51182">
    <property type="entry name" value="RmlC-like cupins"/>
    <property type="match status" value="1"/>
</dbReference>
<dbReference type="InterPro" id="IPR014710">
    <property type="entry name" value="RmlC-like_jellyroll"/>
</dbReference>
<dbReference type="PANTHER" id="PTHR46797:SF1">
    <property type="entry name" value="METHYLPHOSPHONATE SYNTHASE"/>
    <property type="match status" value="1"/>
</dbReference>
<dbReference type="Gene3D" id="2.60.120.10">
    <property type="entry name" value="Jelly Rolls"/>
    <property type="match status" value="1"/>
</dbReference>
<keyword evidence="1" id="KW-0238">DNA-binding</keyword>
<evidence type="ECO:0000313" key="5">
    <source>
        <dbReference type="Proteomes" id="UP001604043"/>
    </source>
</evidence>
<keyword evidence="5" id="KW-1185">Reference proteome</keyword>
<gene>
    <name evidence="4" type="ORF">V5F30_11770</name>
</gene>
<protein>
    <submittedName>
        <fullName evidence="4">Cupin domain-containing protein</fullName>
    </submittedName>
</protein>
<dbReference type="Pfam" id="PF07883">
    <property type="entry name" value="Cupin_2"/>
    <property type="match status" value="1"/>
</dbReference>
<sequence>MKTATPVKARKTAIGKSTANESTVNKGPTSKSTANKASDAKMKRAGSPVGRDAKHATATPPAPAESTEGGLEAVRIGRRLQTMRRARRMTLADLASLGDCSPSLLSRIENGRLLPSLSVLHKLVAGLGTSMASFLSGSETEGCTVVRAGDRKEVALDYLGLPRRGVRIEQIIPHSPERMLQGNLLTVAAGHGSDGEYFHVGEEAGFVLDGFIELTIENQTHVLGKGDSFCFRSEIPHSFINPGPDDAVLLWINTPPTF</sequence>
<dbReference type="Proteomes" id="UP001604043">
    <property type="component" value="Unassembled WGS sequence"/>
</dbReference>
<dbReference type="SUPFAM" id="SSF47413">
    <property type="entry name" value="lambda repressor-like DNA-binding domains"/>
    <property type="match status" value="1"/>
</dbReference>
<dbReference type="SMART" id="SM00530">
    <property type="entry name" value="HTH_XRE"/>
    <property type="match status" value="1"/>
</dbReference>
<feature type="region of interest" description="Disordered" evidence="2">
    <location>
        <begin position="1"/>
        <end position="75"/>
    </location>
</feature>
<name>A0ABW6ZGD6_9HYPH</name>
<dbReference type="PROSITE" id="PS50943">
    <property type="entry name" value="HTH_CROC1"/>
    <property type="match status" value="1"/>
</dbReference>
<accession>A0ABW6ZGD6</accession>
<reference evidence="4 5" key="1">
    <citation type="submission" date="2024-02" db="EMBL/GenBank/DDBJ databases">
        <title>Expansion and revision of Xanthobacter and proposal of Roseixanthobacter gen. nov.</title>
        <authorList>
            <person name="Soltysiak M.P.M."/>
            <person name="Jalihal A."/>
            <person name="Ory A."/>
            <person name="Chrisophersen C."/>
            <person name="Lee A.D."/>
            <person name="Boulton J."/>
            <person name="Springer M."/>
        </authorList>
    </citation>
    <scope>NUCLEOTIDE SEQUENCE [LARGE SCALE GENOMIC DNA]</scope>
    <source>
        <strain evidence="4 5">CB5</strain>
    </source>
</reference>
<evidence type="ECO:0000259" key="3">
    <source>
        <dbReference type="PROSITE" id="PS50943"/>
    </source>
</evidence>
<dbReference type="CDD" id="cd02209">
    <property type="entry name" value="cupin_XRE_C"/>
    <property type="match status" value="1"/>
</dbReference>
<dbReference type="InterPro" id="IPR001387">
    <property type="entry name" value="Cro/C1-type_HTH"/>
</dbReference>
<dbReference type="CDD" id="cd00093">
    <property type="entry name" value="HTH_XRE"/>
    <property type="match status" value="1"/>
</dbReference>
<dbReference type="EMBL" id="JBAFUR010000002">
    <property type="protein sequence ID" value="MFG1252880.1"/>
    <property type="molecule type" value="Genomic_DNA"/>
</dbReference>
<dbReference type="InterPro" id="IPR013096">
    <property type="entry name" value="Cupin_2"/>
</dbReference>
<dbReference type="InterPro" id="IPR050807">
    <property type="entry name" value="TransReg_Diox_bact_type"/>
</dbReference>